<feature type="compositionally biased region" description="Basic and acidic residues" evidence="5">
    <location>
        <begin position="291"/>
        <end position="300"/>
    </location>
</feature>
<dbReference type="InterPro" id="IPR030918">
    <property type="entry name" value="PT_fungal_PKS"/>
</dbReference>
<feature type="compositionally biased region" description="Polar residues" evidence="5">
    <location>
        <begin position="546"/>
        <end position="556"/>
    </location>
</feature>
<feature type="domain" description="Carrier" evidence="6">
    <location>
        <begin position="321"/>
        <end position="398"/>
    </location>
</feature>
<keyword evidence="1" id="KW-0596">Phosphopantetheine</keyword>
<feature type="compositionally biased region" description="Polar residues" evidence="5">
    <location>
        <begin position="523"/>
        <end position="539"/>
    </location>
</feature>
<dbReference type="PANTHER" id="PTHR43775">
    <property type="entry name" value="FATTY ACID SYNTHASE"/>
    <property type="match status" value="1"/>
</dbReference>
<gene>
    <name evidence="8" type="ORF">ABVK25_011943</name>
</gene>
<dbReference type="Gene3D" id="3.40.50.1820">
    <property type="entry name" value="alpha/beta hydrolase"/>
    <property type="match status" value="1"/>
</dbReference>
<dbReference type="Proteomes" id="UP001590951">
    <property type="component" value="Unassembled WGS sequence"/>
</dbReference>
<dbReference type="NCBIfam" id="TIGR04532">
    <property type="entry name" value="PT_fungal_PKS"/>
    <property type="match status" value="1"/>
</dbReference>
<dbReference type="InterPro" id="IPR020806">
    <property type="entry name" value="PKS_PP-bd"/>
</dbReference>
<feature type="compositionally biased region" description="Polar residues" evidence="5">
    <location>
        <begin position="312"/>
        <end position="322"/>
    </location>
</feature>
<comment type="caution">
    <text evidence="4">Lacks conserved residue(s) required for the propagation of feature annotation.</text>
</comment>
<keyword evidence="2" id="KW-0597">Phosphoprotein</keyword>
<dbReference type="Pfam" id="PF14765">
    <property type="entry name" value="PS-DH"/>
    <property type="match status" value="1"/>
</dbReference>
<dbReference type="InterPro" id="IPR049551">
    <property type="entry name" value="PKS_DH_C"/>
</dbReference>
<dbReference type="InterPro" id="IPR042104">
    <property type="entry name" value="PKS_dehydratase_sf"/>
</dbReference>
<dbReference type="PROSITE" id="PS00012">
    <property type="entry name" value="PHOSPHOPANTETHEINE"/>
    <property type="match status" value="1"/>
</dbReference>
<dbReference type="SUPFAM" id="SSF47336">
    <property type="entry name" value="ACP-like"/>
    <property type="match status" value="2"/>
</dbReference>
<evidence type="ECO:0000256" key="3">
    <source>
        <dbReference type="ARBA" id="ARBA00022679"/>
    </source>
</evidence>
<dbReference type="SMART" id="SM00823">
    <property type="entry name" value="PKS_PP"/>
    <property type="match status" value="2"/>
</dbReference>
<dbReference type="InterPro" id="IPR009081">
    <property type="entry name" value="PP-bd_ACP"/>
</dbReference>
<evidence type="ECO:0000259" key="6">
    <source>
        <dbReference type="PROSITE" id="PS50075"/>
    </source>
</evidence>
<keyword evidence="3" id="KW-0808">Transferase</keyword>
<dbReference type="EMBL" id="JBHFEH010000130">
    <property type="protein sequence ID" value="KAL2045922.1"/>
    <property type="molecule type" value="Genomic_DNA"/>
</dbReference>
<dbReference type="InterPro" id="IPR029058">
    <property type="entry name" value="AB_hydrolase_fold"/>
</dbReference>
<feature type="region of interest" description="C-terminal hotdog fold" evidence="4">
    <location>
        <begin position="115"/>
        <end position="263"/>
    </location>
</feature>
<dbReference type="PANTHER" id="PTHR43775:SF37">
    <property type="entry name" value="SI:DKEY-61P9.11"/>
    <property type="match status" value="1"/>
</dbReference>
<protein>
    <submittedName>
        <fullName evidence="8">Uncharacterized protein</fullName>
    </submittedName>
</protein>
<dbReference type="SUPFAM" id="SSF53474">
    <property type="entry name" value="alpha/beta-Hydrolases"/>
    <property type="match status" value="1"/>
</dbReference>
<keyword evidence="9" id="KW-1185">Reference proteome</keyword>
<organism evidence="8 9">
    <name type="scientific">Lepraria finkii</name>
    <dbReference type="NCBI Taxonomy" id="1340010"/>
    <lineage>
        <taxon>Eukaryota</taxon>
        <taxon>Fungi</taxon>
        <taxon>Dikarya</taxon>
        <taxon>Ascomycota</taxon>
        <taxon>Pezizomycotina</taxon>
        <taxon>Lecanoromycetes</taxon>
        <taxon>OSLEUM clade</taxon>
        <taxon>Lecanoromycetidae</taxon>
        <taxon>Lecanorales</taxon>
        <taxon>Lecanorineae</taxon>
        <taxon>Stereocaulaceae</taxon>
        <taxon>Lepraria</taxon>
    </lineage>
</organism>
<evidence type="ECO:0000256" key="2">
    <source>
        <dbReference type="ARBA" id="ARBA00022553"/>
    </source>
</evidence>
<feature type="domain" description="PKS/mFAS DH" evidence="7">
    <location>
        <begin position="1"/>
        <end position="263"/>
    </location>
</feature>
<accession>A0ABR4AJG2</accession>
<proteinExistence type="predicted"/>
<dbReference type="PROSITE" id="PS52019">
    <property type="entry name" value="PKS_MFAS_DH"/>
    <property type="match status" value="1"/>
</dbReference>
<reference evidence="8 9" key="1">
    <citation type="submission" date="2024-09" db="EMBL/GenBank/DDBJ databases">
        <title>Rethinking Asexuality: The Enigmatic Case of Functional Sexual Genes in Lepraria (Stereocaulaceae).</title>
        <authorList>
            <person name="Doellman M."/>
            <person name="Sun Y."/>
            <person name="Barcenas-Pena A."/>
            <person name="Lumbsch H.T."/>
            <person name="Grewe F."/>
        </authorList>
    </citation>
    <scope>NUCLEOTIDE SEQUENCE [LARGE SCALE GENOMIC DNA]</scope>
    <source>
        <strain evidence="8 9">Grewe 0041</strain>
    </source>
</reference>
<evidence type="ECO:0000313" key="8">
    <source>
        <dbReference type="EMBL" id="KAL2045922.1"/>
    </source>
</evidence>
<feature type="region of interest" description="Disordered" evidence="5">
    <location>
        <begin position="523"/>
        <end position="557"/>
    </location>
</feature>
<dbReference type="Gene3D" id="1.10.1200.10">
    <property type="entry name" value="ACP-like"/>
    <property type="match status" value="2"/>
</dbReference>
<comment type="caution">
    <text evidence="8">The sequence shown here is derived from an EMBL/GenBank/DDBJ whole genome shotgun (WGS) entry which is preliminary data.</text>
</comment>
<dbReference type="Pfam" id="PF00975">
    <property type="entry name" value="Thioesterase"/>
    <property type="match status" value="1"/>
</dbReference>
<dbReference type="InterPro" id="IPR049900">
    <property type="entry name" value="PKS_mFAS_DH"/>
</dbReference>
<dbReference type="InterPro" id="IPR050091">
    <property type="entry name" value="PKS_NRPS_Biosynth_Enz"/>
</dbReference>
<evidence type="ECO:0000259" key="7">
    <source>
        <dbReference type="PROSITE" id="PS52019"/>
    </source>
</evidence>
<dbReference type="InterPro" id="IPR036736">
    <property type="entry name" value="ACP-like_sf"/>
</dbReference>
<evidence type="ECO:0000256" key="4">
    <source>
        <dbReference type="PROSITE-ProRule" id="PRU01363"/>
    </source>
</evidence>
<feature type="region of interest" description="Disordered" evidence="5">
    <location>
        <begin position="408"/>
        <end position="427"/>
    </location>
</feature>
<dbReference type="PROSITE" id="PS50075">
    <property type="entry name" value="CARRIER"/>
    <property type="match status" value="2"/>
</dbReference>
<dbReference type="InterPro" id="IPR001031">
    <property type="entry name" value="Thioesterase"/>
</dbReference>
<feature type="domain" description="Carrier" evidence="6">
    <location>
        <begin position="445"/>
        <end position="522"/>
    </location>
</feature>
<evidence type="ECO:0000256" key="1">
    <source>
        <dbReference type="ARBA" id="ARBA00022450"/>
    </source>
</evidence>
<name>A0ABR4AJG2_9LECA</name>
<feature type="region of interest" description="Disordered" evidence="5">
    <location>
        <begin position="272"/>
        <end position="322"/>
    </location>
</feature>
<dbReference type="Pfam" id="PF00550">
    <property type="entry name" value="PP-binding"/>
    <property type="match status" value="2"/>
</dbReference>
<evidence type="ECO:0000256" key="5">
    <source>
        <dbReference type="SAM" id="MobiDB-lite"/>
    </source>
</evidence>
<feature type="region of interest" description="N-terminal hotdog fold" evidence="4">
    <location>
        <begin position="1"/>
        <end position="88"/>
    </location>
</feature>
<dbReference type="InterPro" id="IPR006162">
    <property type="entry name" value="Ppantetheine_attach_site"/>
</dbReference>
<evidence type="ECO:0000313" key="9">
    <source>
        <dbReference type="Proteomes" id="UP001590951"/>
    </source>
</evidence>
<sequence>MAVTLAGHLYRKVNKSEDFIPMDVRHLEIAKPAIAKGHDAKEEQLLRITATAERPLRLVKFAYNSIHQDGSDGEFHASCEVQYGDAKSLLADWSRFDYLFRSRIDVLAQGANAGKYKKISRGQAYESFSSLVQYGKKYQGMKEIILDSKNFEASSLIEFQATDNDGDFDANPYWIDNIAHLSGFVLNGSDAVDSKKQVYISHGWESLQMVRPLSGSRSYRNHVRMHQGPGKTMVGDVYVFDGDDMVALAVGVKFQAIPRSLLNKILPPINGAAHHPESQAPPSMKGMVGHPDVKTSKPEKQPAPTSKKISHKASTSVSPPQNGNRIITGFMSIVSEELGLESSELHDGAAFADVGMDSLMSLTVTGRLREECEIDVPTSFFVDKPTIGEAKFAILAQDSGNLEGGVLTESASTESASTGSAATTDATSGDQMIRNTSIGTNLAKYTAEDITEKLLSTVSEEIGIEQSQLLEMSDFVDMGVDSLMSLSITGRIREELDLDLPTTFFVDHPSVGEARIAISALTGTSTSEDATPSSYSENSSPDDTDTLPTIHSSNDPNLADWVMEDRGNDLTLRPATSILLSGSPKTSSKTLFLLPDGSGSATSFSLLPSISPDVCVYALNCPFMKTPADFMNGIDRVSGQYLAEIKRRQPQGPYYLGGWSAGGVIAYQVSYKLLELGEKTERLFLVDSPCPINLEPLPSSLLHFIDSLGLLGTRGTSPDWLIPHFQATMKNLASFTPRPMDLVDAPKTLIILARDGLLKDAKDQIFPRSSGEGKSVKWLLDSRRGIGTYGWEKLIGDENIIVMNVPGNHFSVIREPDVERVASLLRRGLSV</sequence>
<dbReference type="Gene3D" id="3.10.129.110">
    <property type="entry name" value="Polyketide synthase dehydratase"/>
    <property type="match status" value="1"/>
</dbReference>